<evidence type="ECO:0000256" key="17">
    <source>
        <dbReference type="SAM" id="MobiDB-lite"/>
    </source>
</evidence>
<evidence type="ECO:0000313" key="21">
    <source>
        <dbReference type="Proteomes" id="UP000285405"/>
    </source>
</evidence>
<dbReference type="Pfam" id="PF00722">
    <property type="entry name" value="Glyco_hydro_16"/>
    <property type="match status" value="1"/>
</dbReference>
<keyword evidence="8 15" id="KW-0472">Membrane</keyword>
<keyword evidence="10" id="KW-0449">Lipoprotein</keyword>
<dbReference type="InterPro" id="IPR000757">
    <property type="entry name" value="Beta-glucanase-like"/>
</dbReference>
<feature type="active site" description="Proton donor" evidence="16">
    <location>
        <position position="164"/>
    </location>
</feature>
<dbReference type="PANTHER" id="PTHR10963:SF22">
    <property type="entry name" value="GLYCOSIDASE CRH2-RELATED"/>
    <property type="match status" value="1"/>
</dbReference>
<evidence type="ECO:0000259" key="19">
    <source>
        <dbReference type="PROSITE" id="PS51762"/>
    </source>
</evidence>
<feature type="compositionally biased region" description="Low complexity" evidence="17">
    <location>
        <begin position="384"/>
        <end position="409"/>
    </location>
</feature>
<evidence type="ECO:0000256" key="4">
    <source>
        <dbReference type="ARBA" id="ARBA00022676"/>
    </source>
</evidence>
<accession>A0A420IEM0</accession>
<keyword evidence="12" id="KW-0961">Cell wall biogenesis/degradation</keyword>
<keyword evidence="11 20" id="KW-0326">Glycosidase</keyword>
<evidence type="ECO:0000256" key="12">
    <source>
        <dbReference type="ARBA" id="ARBA00023316"/>
    </source>
</evidence>
<feature type="signal peptide" evidence="18">
    <location>
        <begin position="1"/>
        <end position="20"/>
    </location>
</feature>
<evidence type="ECO:0000256" key="14">
    <source>
        <dbReference type="ARBA" id="ARBA00093308"/>
    </source>
</evidence>
<dbReference type="Gene3D" id="2.60.120.200">
    <property type="match status" value="1"/>
</dbReference>
<keyword evidence="5" id="KW-0808">Transferase</keyword>
<comment type="catalytic activity">
    <reaction evidence="1">
        <text>Random endo-hydrolysis of N-acetyl-beta-D-glucosaminide (1-&gt;4)-beta-linkages in chitin and chitodextrins.</text>
        <dbReference type="EC" id="3.2.1.14"/>
    </reaction>
</comment>
<evidence type="ECO:0000256" key="7">
    <source>
        <dbReference type="ARBA" id="ARBA00022801"/>
    </source>
</evidence>
<dbReference type="InterPro" id="IPR050546">
    <property type="entry name" value="Glycosyl_Hydrlase_16"/>
</dbReference>
<dbReference type="SUPFAM" id="SSF49899">
    <property type="entry name" value="Concanavalin A-like lectins/glucanases"/>
    <property type="match status" value="1"/>
</dbReference>
<gene>
    <name evidence="20" type="ORF">GcC1_092020</name>
</gene>
<dbReference type="FunFam" id="2.60.120.200:FF:000159">
    <property type="entry name" value="Glycosidase"/>
    <property type="match status" value="1"/>
</dbReference>
<evidence type="ECO:0000256" key="5">
    <source>
        <dbReference type="ARBA" id="ARBA00022679"/>
    </source>
</evidence>
<comment type="caution">
    <text evidence="20">The sequence shown here is derived from an EMBL/GenBank/DDBJ whole genome shotgun (WGS) entry which is preliminary data.</text>
</comment>
<dbReference type="PROSITE" id="PS00026">
    <property type="entry name" value="CHIT_BIND_I_1"/>
    <property type="match status" value="1"/>
</dbReference>
<dbReference type="GO" id="GO:0008843">
    <property type="term" value="F:endochitinase activity"/>
    <property type="evidence" value="ECO:0007669"/>
    <property type="project" value="UniProtKB-EC"/>
</dbReference>
<dbReference type="PROSITE" id="PS51257">
    <property type="entry name" value="PROKAR_LIPOPROTEIN"/>
    <property type="match status" value="1"/>
</dbReference>
<dbReference type="AlphaFoldDB" id="A0A420IEM0"/>
<comment type="subcellular location">
    <subcellularLocation>
        <location evidence="2">Membrane</location>
        <topology evidence="2">Lipid-anchor</topology>
        <topology evidence="2">GPI-anchor</topology>
    </subcellularLocation>
</comment>
<dbReference type="PIRSF" id="PIRSF037299">
    <property type="entry name" value="Glycosidase_CRH1_prd"/>
    <property type="match status" value="1"/>
</dbReference>
<comment type="similarity">
    <text evidence="13">Belongs to the glycosyl hydrolase 16 family. CRH1 subfamily.</text>
</comment>
<evidence type="ECO:0000256" key="15">
    <source>
        <dbReference type="PIRNR" id="PIRNR037299"/>
    </source>
</evidence>
<evidence type="ECO:0000256" key="13">
    <source>
        <dbReference type="ARBA" id="ARBA00038074"/>
    </source>
</evidence>
<keyword evidence="6 18" id="KW-0732">Signal</keyword>
<comment type="function">
    <text evidence="14">Dual chitinase/transglycosylase that plays a role in cell wall architecture. Chitinase and transglycosylase activities are coupled. Required for the polysaccharide cross-linking at the septa and the cell wall. More specifically, transfers chitin to 1,6-beta-glucan in the cell wall.</text>
</comment>
<evidence type="ECO:0000256" key="1">
    <source>
        <dbReference type="ARBA" id="ARBA00000822"/>
    </source>
</evidence>
<evidence type="ECO:0000256" key="11">
    <source>
        <dbReference type="ARBA" id="ARBA00023295"/>
    </source>
</evidence>
<evidence type="ECO:0000256" key="8">
    <source>
        <dbReference type="ARBA" id="ARBA00023136"/>
    </source>
</evidence>
<feature type="active site" description="Nucleophile" evidence="16">
    <location>
        <position position="160"/>
    </location>
</feature>
<evidence type="ECO:0000256" key="10">
    <source>
        <dbReference type="ARBA" id="ARBA00023288"/>
    </source>
</evidence>
<evidence type="ECO:0000256" key="2">
    <source>
        <dbReference type="ARBA" id="ARBA00004589"/>
    </source>
</evidence>
<feature type="compositionally biased region" description="Basic and acidic residues" evidence="17">
    <location>
        <begin position="373"/>
        <end position="383"/>
    </location>
</feature>
<proteinExistence type="inferred from homology"/>
<reference evidence="20 21" key="1">
    <citation type="journal article" date="2018" name="BMC Genomics">
        <title>Comparative genome analyses reveal sequence features reflecting distinct modes of host-adaptation between dicot and monocot powdery mildew.</title>
        <authorList>
            <person name="Wu Y."/>
            <person name="Ma X."/>
            <person name="Pan Z."/>
            <person name="Kale S.D."/>
            <person name="Song Y."/>
            <person name="King H."/>
            <person name="Zhang Q."/>
            <person name="Presley C."/>
            <person name="Deng X."/>
            <person name="Wei C.I."/>
            <person name="Xiao S."/>
        </authorList>
    </citation>
    <scope>NUCLEOTIDE SEQUENCE [LARGE SCALE GENOMIC DNA]</scope>
    <source>
        <strain evidence="20">UCSC1</strain>
    </source>
</reference>
<dbReference type="GO" id="GO:0016757">
    <property type="term" value="F:glycosyltransferase activity"/>
    <property type="evidence" value="ECO:0007669"/>
    <property type="project" value="UniProtKB-KW"/>
</dbReference>
<keyword evidence="7 15" id="KW-0378">Hydrolase</keyword>
<feature type="domain" description="GH16" evidence="19">
    <location>
        <begin position="59"/>
        <end position="274"/>
    </location>
</feature>
<keyword evidence="9" id="KW-0325">Glycoprotein</keyword>
<dbReference type="Proteomes" id="UP000285405">
    <property type="component" value="Unassembled WGS sequence"/>
</dbReference>
<dbReference type="InterPro" id="IPR013320">
    <property type="entry name" value="ConA-like_dom_sf"/>
</dbReference>
<evidence type="ECO:0000313" key="20">
    <source>
        <dbReference type="EMBL" id="RKF72942.1"/>
    </source>
</evidence>
<dbReference type="PANTHER" id="PTHR10963">
    <property type="entry name" value="GLYCOSYL HYDROLASE-RELATED"/>
    <property type="match status" value="1"/>
</dbReference>
<protein>
    <recommendedName>
        <fullName evidence="15">Crh-like protein</fullName>
        <ecNumber evidence="15">3.2.-.-</ecNumber>
    </recommendedName>
</protein>
<evidence type="ECO:0000256" key="3">
    <source>
        <dbReference type="ARBA" id="ARBA00022622"/>
    </source>
</evidence>
<dbReference type="PROSITE" id="PS51762">
    <property type="entry name" value="GH16_2"/>
    <property type="match status" value="1"/>
</dbReference>
<dbReference type="GO" id="GO:0098552">
    <property type="term" value="C:side of membrane"/>
    <property type="evidence" value="ECO:0007669"/>
    <property type="project" value="UniProtKB-KW"/>
</dbReference>
<feature type="chain" id="PRO_5019369131" description="Crh-like protein" evidence="18">
    <location>
        <begin position="21"/>
        <end position="447"/>
    </location>
</feature>
<dbReference type="EC" id="3.2.-.-" evidence="15"/>
<dbReference type="InterPro" id="IPR017168">
    <property type="entry name" value="CHR-like"/>
</dbReference>
<dbReference type="InterPro" id="IPR018371">
    <property type="entry name" value="Chitin-binding_1_CS"/>
</dbReference>
<keyword evidence="4" id="KW-0328">Glycosyltransferase</keyword>
<feature type="region of interest" description="Disordered" evidence="17">
    <location>
        <begin position="340"/>
        <end position="419"/>
    </location>
</feature>
<sequence>MLRTSVTLVTLAVSLTTVLGLSCSQNKHCPESTPCCSQYGECGVGAFCLGGCDPVSSFSLESCMPAPVCENKIHKFDSKLSTIVPNTKYLGDSSVADWVSSGQPQYYDNGVLLTMAPDTVGTLLASTTYMWYGNVKARFKTSRGAGVVTAFILLSDVKDEIDYEFVGTDLNTAQSNYYSQGITNYHNSENISLSNTFTNYHTYEIDWTPDQITWSIDGNIGRIKKRADTWNSTSNQWAYPQTPARIQLSLWPGGLPTNEKGTIEWAGGLVDWNSPDIQNNSYYYAIFESIEITCYDAKSGPGTKKHKSYTYNDVRVTNDTVIDGNKDTILKSFMATGLNPNVGPPSLTSNAPAPSKSMDTIPGLIGGNPGINSHDDGKHDSKDPTSNNLTPDPSPSSNTPSTNDGSGTTFSQGDSKASHADIATSPGNFWKSNFFLILIFLEAIILL</sequence>
<dbReference type="CDD" id="cd02183">
    <property type="entry name" value="GH16_fungal_CRH1_transglycosylase"/>
    <property type="match status" value="1"/>
</dbReference>
<dbReference type="GO" id="GO:0005975">
    <property type="term" value="P:carbohydrate metabolic process"/>
    <property type="evidence" value="ECO:0007669"/>
    <property type="project" value="InterPro"/>
</dbReference>
<evidence type="ECO:0000256" key="9">
    <source>
        <dbReference type="ARBA" id="ARBA00023180"/>
    </source>
</evidence>
<dbReference type="OrthoDB" id="4781at2759"/>
<organism evidence="20 21">
    <name type="scientific">Golovinomyces cichoracearum</name>
    <dbReference type="NCBI Taxonomy" id="62708"/>
    <lineage>
        <taxon>Eukaryota</taxon>
        <taxon>Fungi</taxon>
        <taxon>Dikarya</taxon>
        <taxon>Ascomycota</taxon>
        <taxon>Pezizomycotina</taxon>
        <taxon>Leotiomycetes</taxon>
        <taxon>Erysiphales</taxon>
        <taxon>Erysiphaceae</taxon>
        <taxon>Golovinomyces</taxon>
    </lineage>
</organism>
<evidence type="ECO:0000256" key="16">
    <source>
        <dbReference type="PIRSR" id="PIRSR037299-1"/>
    </source>
</evidence>
<evidence type="ECO:0000256" key="18">
    <source>
        <dbReference type="SAM" id="SignalP"/>
    </source>
</evidence>
<dbReference type="GO" id="GO:0031505">
    <property type="term" value="P:fungal-type cell wall organization"/>
    <property type="evidence" value="ECO:0007669"/>
    <property type="project" value="TreeGrafter"/>
</dbReference>
<name>A0A420IEM0_9PEZI</name>
<keyword evidence="3" id="KW-0336">GPI-anchor</keyword>
<dbReference type="EMBL" id="MCBR01009232">
    <property type="protein sequence ID" value="RKF72942.1"/>
    <property type="molecule type" value="Genomic_DNA"/>
</dbReference>
<evidence type="ECO:0000256" key="6">
    <source>
        <dbReference type="ARBA" id="ARBA00022729"/>
    </source>
</evidence>
<dbReference type="GO" id="GO:0009277">
    <property type="term" value="C:fungal-type cell wall"/>
    <property type="evidence" value="ECO:0007669"/>
    <property type="project" value="TreeGrafter"/>
</dbReference>
<dbReference type="GO" id="GO:0008061">
    <property type="term" value="F:chitin binding"/>
    <property type="evidence" value="ECO:0007669"/>
    <property type="project" value="InterPro"/>
</dbReference>